<dbReference type="Pfam" id="PF10017">
    <property type="entry name" value="Methyltransf_33"/>
    <property type="match status" value="1"/>
</dbReference>
<comment type="caution">
    <text evidence="4">The sequence shown here is derived from an EMBL/GenBank/DDBJ whole genome shotgun (WGS) entry which is preliminary data.</text>
</comment>
<dbReference type="GO" id="GO:0032259">
    <property type="term" value="P:methylation"/>
    <property type="evidence" value="ECO:0007669"/>
    <property type="project" value="UniProtKB-KW"/>
</dbReference>
<dbReference type="PANTHER" id="PTHR43397">
    <property type="entry name" value="ERGOTHIONEINE BIOSYNTHESIS PROTEIN 1"/>
    <property type="match status" value="1"/>
</dbReference>
<dbReference type="InterPro" id="IPR019257">
    <property type="entry name" value="MeTrfase_dom"/>
</dbReference>
<dbReference type="GO" id="GO:0008168">
    <property type="term" value="F:methyltransferase activity"/>
    <property type="evidence" value="ECO:0007669"/>
    <property type="project" value="UniProtKB-KW"/>
</dbReference>
<keyword evidence="2 4" id="KW-0808">Transferase</keyword>
<reference evidence="4" key="1">
    <citation type="submission" date="2009-10" db="EMBL/GenBank/DDBJ databases">
        <title>Diversity of trophic interactions inside an arsenic-rich microbial ecosystem.</title>
        <authorList>
            <person name="Bertin P.N."/>
            <person name="Heinrich-Salmeron A."/>
            <person name="Pelletier E."/>
            <person name="Goulhen-Chollet F."/>
            <person name="Arsene-Ploetze F."/>
            <person name="Gallien S."/>
            <person name="Calteau A."/>
            <person name="Vallenet D."/>
            <person name="Casiot C."/>
            <person name="Chane-Woon-Ming B."/>
            <person name="Giloteaux L."/>
            <person name="Barakat M."/>
            <person name="Bonnefoy V."/>
            <person name="Bruneel O."/>
            <person name="Chandler M."/>
            <person name="Cleiss J."/>
            <person name="Duran R."/>
            <person name="Elbaz-Poulichet F."/>
            <person name="Fonknechten N."/>
            <person name="Lauga B."/>
            <person name="Mornico D."/>
            <person name="Ortet P."/>
            <person name="Schaeffer C."/>
            <person name="Siguier P."/>
            <person name="Alexander Thil Smith A."/>
            <person name="Van Dorsselaer A."/>
            <person name="Weissenbach J."/>
            <person name="Medigue C."/>
            <person name="Le Paslier D."/>
        </authorList>
    </citation>
    <scope>NUCLEOTIDE SEQUENCE</scope>
</reference>
<keyword evidence="1 4" id="KW-0489">Methyltransferase</keyword>
<proteinExistence type="predicted"/>
<dbReference type="Gene3D" id="3.40.50.150">
    <property type="entry name" value="Vaccinia Virus protein VP39"/>
    <property type="match status" value="1"/>
</dbReference>
<dbReference type="InterPro" id="IPR051128">
    <property type="entry name" value="EgtD_Methyltrsf_superfamily"/>
</dbReference>
<dbReference type="InterPro" id="IPR035094">
    <property type="entry name" value="EgtD"/>
</dbReference>
<protein>
    <submittedName>
        <fullName evidence="4">Putative S-adenosyl-L-methionine-dependent methyltransferase</fullName>
    </submittedName>
</protein>
<organism evidence="4">
    <name type="scientific">mine drainage metagenome</name>
    <dbReference type="NCBI Taxonomy" id="410659"/>
    <lineage>
        <taxon>unclassified sequences</taxon>
        <taxon>metagenomes</taxon>
        <taxon>ecological metagenomes</taxon>
    </lineage>
</organism>
<dbReference type="PIRSF" id="PIRSF018005">
    <property type="entry name" value="UCP018005"/>
    <property type="match status" value="1"/>
</dbReference>
<gene>
    <name evidence="4" type="ORF">CARN2_3629</name>
</gene>
<dbReference type="AlphaFoldDB" id="E6PT96"/>
<dbReference type="PANTHER" id="PTHR43397:SF1">
    <property type="entry name" value="ERGOTHIONEINE BIOSYNTHESIS PROTEIN 1"/>
    <property type="match status" value="1"/>
</dbReference>
<feature type="domain" description="Histidine-specific methyltransferase SAM-dependent" evidence="3">
    <location>
        <begin position="23"/>
        <end position="330"/>
    </location>
</feature>
<name>E6PT96_9ZZZZ</name>
<accession>E6PT96</accession>
<dbReference type="SUPFAM" id="SSF53335">
    <property type="entry name" value="S-adenosyl-L-methionine-dependent methyltransferases"/>
    <property type="match status" value="1"/>
</dbReference>
<evidence type="ECO:0000256" key="2">
    <source>
        <dbReference type="ARBA" id="ARBA00022679"/>
    </source>
</evidence>
<dbReference type="InterPro" id="IPR029063">
    <property type="entry name" value="SAM-dependent_MTases_sf"/>
</dbReference>
<dbReference type="EMBL" id="CABM01000049">
    <property type="protein sequence ID" value="CBH98153.1"/>
    <property type="molecule type" value="Genomic_DNA"/>
</dbReference>
<evidence type="ECO:0000313" key="4">
    <source>
        <dbReference type="EMBL" id="CBH98153.1"/>
    </source>
</evidence>
<evidence type="ECO:0000259" key="3">
    <source>
        <dbReference type="Pfam" id="PF10017"/>
    </source>
</evidence>
<evidence type="ECO:0000256" key="1">
    <source>
        <dbReference type="ARBA" id="ARBA00022603"/>
    </source>
</evidence>
<dbReference type="InterPro" id="IPR017804">
    <property type="entry name" value="MeTrfase_EgtD-like"/>
</dbReference>
<sequence length="332" mass="35918">MKHPSPVEQTRFEPEDMSPPALRRAVLDGLLASPKNLPSAYLYDARGSALFEQICTLPEYYPTRTELAILQTHAGEMAARIGPRAVLVEPGSGAGVKTALLLAQLQQAAAYVPVEISPTALEATVQAMAARFPQLPIHPQQADFTQAFTLPPALRHVGGAGELGGRVVFFFPGSTIGNFDPQQAQALLARWRLLGGADAGLLIGIDLRKDAAVLQAAYDDAQGVTAAFNRNLLVRINREFGADFVPDAFDHLARYDTVQGRIEMHLQSREAQAVHLAGHTLRFDAGETIHTENSYKYALDGFAALAGQAGWQLDAQWTDPLQRFGVLAMRAA</sequence>
<dbReference type="NCBIfam" id="TIGR03438">
    <property type="entry name" value="egtD_ergothio"/>
    <property type="match status" value="1"/>
</dbReference>